<keyword evidence="2 9" id="KW-0055">Arginine biosynthesis</keyword>
<dbReference type="PANTHER" id="PTHR23342">
    <property type="entry name" value="N-ACETYLGLUTAMATE SYNTHASE"/>
    <property type="match status" value="1"/>
</dbReference>
<evidence type="ECO:0000256" key="8">
    <source>
        <dbReference type="ARBA" id="ARBA00048141"/>
    </source>
</evidence>
<dbReference type="GO" id="GO:0005524">
    <property type="term" value="F:ATP binding"/>
    <property type="evidence" value="ECO:0007669"/>
    <property type="project" value="UniProtKB-UniRule"/>
</dbReference>
<feature type="binding site" evidence="9">
    <location>
        <position position="88"/>
    </location>
    <ligand>
        <name>substrate</name>
    </ligand>
</feature>
<comment type="similarity">
    <text evidence="9">Belongs to the acetylglutamate kinase family. ArgB subfamily.</text>
</comment>
<dbReference type="InterPro" id="IPR036393">
    <property type="entry name" value="AceGlu_kinase-like_sf"/>
</dbReference>
<protein>
    <recommendedName>
        <fullName evidence="9">Acetylglutamate kinase</fullName>
        <ecNumber evidence="9">2.7.2.8</ecNumber>
    </recommendedName>
    <alternativeName>
        <fullName evidence="9">N-acetyl-L-glutamate 5-phosphotransferase</fullName>
    </alternativeName>
    <alternativeName>
        <fullName evidence="9">NAG kinase</fullName>
        <shortName evidence="9">NAGK</shortName>
    </alternativeName>
</protein>
<comment type="function">
    <text evidence="9">Catalyzes the ATP-dependent phosphorylation of N-acetyl-L-glutamate.</text>
</comment>
<keyword evidence="3 9" id="KW-0028">Amino-acid biosynthesis</keyword>
<gene>
    <name evidence="9" type="primary">argB</name>
    <name evidence="11" type="ORF">MTY_0855</name>
</gene>
<evidence type="ECO:0000256" key="3">
    <source>
        <dbReference type="ARBA" id="ARBA00022605"/>
    </source>
</evidence>
<dbReference type="EC" id="2.7.2.8" evidence="9"/>
<evidence type="ECO:0000256" key="6">
    <source>
        <dbReference type="ARBA" id="ARBA00022777"/>
    </source>
</evidence>
<dbReference type="NCBIfam" id="TIGR00761">
    <property type="entry name" value="argB"/>
    <property type="match status" value="1"/>
</dbReference>
<reference evidence="11" key="1">
    <citation type="journal article" date="2014" name="Gene">
        <title>Genome-guided analysis of transformation efficiency and carbon dioxide assimilation by Moorella thermoacetica Y72.</title>
        <authorList>
            <person name="Tsukahara K."/>
            <person name="Kita A."/>
            <person name="Nakashimada Y."/>
            <person name="Hoshino T."/>
            <person name="Murakami K."/>
        </authorList>
    </citation>
    <scope>NUCLEOTIDE SEQUENCE [LARGE SCALE GENOMIC DNA]</scope>
    <source>
        <strain evidence="11">Y72</strain>
    </source>
</reference>
<dbReference type="EMBL" id="DF238840">
    <property type="protein sequence ID" value="GAF25520.1"/>
    <property type="molecule type" value="Genomic_DNA"/>
</dbReference>
<proteinExistence type="inferred from homology"/>
<dbReference type="PRINTS" id="PR00474">
    <property type="entry name" value="GLU5KINASE"/>
</dbReference>
<dbReference type="InterPro" id="IPR004662">
    <property type="entry name" value="AcgluKinase_fam"/>
</dbReference>
<feature type="binding site" evidence="9">
    <location>
        <position position="191"/>
    </location>
    <ligand>
        <name>substrate</name>
    </ligand>
</feature>
<dbReference type="PIRSF" id="PIRSF000728">
    <property type="entry name" value="NAGK"/>
    <property type="match status" value="1"/>
</dbReference>
<feature type="binding site" evidence="9">
    <location>
        <begin position="66"/>
        <end position="67"/>
    </location>
    <ligand>
        <name>substrate</name>
    </ligand>
</feature>
<comment type="pathway">
    <text evidence="1 9">Amino-acid biosynthesis; L-arginine biosynthesis; N(2)-acetyl-L-ornithine from L-glutamate: step 2/4.</text>
</comment>
<dbReference type="CDD" id="cd04250">
    <property type="entry name" value="AAK_NAGK-C"/>
    <property type="match status" value="1"/>
</dbReference>
<feature type="site" description="Transition state stabilizer" evidence="9">
    <location>
        <position position="31"/>
    </location>
</feature>
<evidence type="ECO:0000256" key="1">
    <source>
        <dbReference type="ARBA" id="ARBA00004828"/>
    </source>
</evidence>
<keyword evidence="5 9" id="KW-0547">Nucleotide-binding</keyword>
<sequence>MMTLSPLEKTGILIEALPYIRQFYGKTVVIKYGGHAMVNCELKKAVMQDAVLMHLVGMRPVIVHGGGPEITSMLGRLGKQSQFIQGQRVTDAETMEIVEMVLVGKINKEIVANIHRYGGKAIGLCGKDGHLIEARKQVAHIQKDGEEMDLDLGYVGQVERVNPGIIETVIAEGYIPVVAPIGVGPEGESYNINADLVAGELAVALQADKLVLLTDVEGILADRNDPASLISSLEVGRVPELIQQGVIAGGMIPKVNCCIRALDGGVKKTHIIDGRIPHSILLEVFTDTGVGTMVVPG</sequence>
<name>A0A0S6UDR4_NEOTH</name>
<accession>A0A0S6UDR4</accession>
<evidence type="ECO:0000256" key="5">
    <source>
        <dbReference type="ARBA" id="ARBA00022741"/>
    </source>
</evidence>
<evidence type="ECO:0000259" key="10">
    <source>
        <dbReference type="Pfam" id="PF00696"/>
    </source>
</evidence>
<dbReference type="AlphaFoldDB" id="A0A0S6UDR4"/>
<dbReference type="HAMAP" id="MF_00082">
    <property type="entry name" value="ArgB"/>
    <property type="match status" value="1"/>
</dbReference>
<dbReference type="Gene3D" id="3.40.1160.10">
    <property type="entry name" value="Acetylglutamate kinase-like"/>
    <property type="match status" value="1"/>
</dbReference>
<dbReference type="Pfam" id="PF00696">
    <property type="entry name" value="AA_kinase"/>
    <property type="match status" value="1"/>
</dbReference>
<evidence type="ECO:0000256" key="2">
    <source>
        <dbReference type="ARBA" id="ARBA00022571"/>
    </source>
</evidence>
<evidence type="ECO:0000313" key="11">
    <source>
        <dbReference type="EMBL" id="GAF25520.1"/>
    </source>
</evidence>
<dbReference type="InterPro" id="IPR041727">
    <property type="entry name" value="NAGK-C"/>
</dbReference>
<evidence type="ECO:0000256" key="9">
    <source>
        <dbReference type="HAMAP-Rule" id="MF_00082"/>
    </source>
</evidence>
<keyword evidence="6 9" id="KW-0418">Kinase</keyword>
<keyword evidence="7 9" id="KW-0067">ATP-binding</keyword>
<dbReference type="InterPro" id="IPR037528">
    <property type="entry name" value="ArgB"/>
</dbReference>
<keyword evidence="4 9" id="KW-0808">Transferase</keyword>
<comment type="subcellular location">
    <subcellularLocation>
        <location evidence="9">Cytoplasm</location>
    </subcellularLocation>
</comment>
<dbReference type="UniPathway" id="UPA00068">
    <property type="reaction ID" value="UER00107"/>
</dbReference>
<evidence type="ECO:0000256" key="7">
    <source>
        <dbReference type="ARBA" id="ARBA00022840"/>
    </source>
</evidence>
<evidence type="ECO:0000256" key="4">
    <source>
        <dbReference type="ARBA" id="ARBA00022679"/>
    </source>
</evidence>
<dbReference type="GO" id="GO:0005737">
    <property type="term" value="C:cytoplasm"/>
    <property type="evidence" value="ECO:0007669"/>
    <property type="project" value="UniProtKB-SubCell"/>
</dbReference>
<dbReference type="GO" id="GO:0003991">
    <property type="term" value="F:acetylglutamate kinase activity"/>
    <property type="evidence" value="ECO:0007669"/>
    <property type="project" value="UniProtKB-UniRule"/>
</dbReference>
<dbReference type="FunFam" id="3.40.1160.10:FF:000004">
    <property type="entry name" value="Acetylglutamate kinase"/>
    <property type="match status" value="1"/>
</dbReference>
<dbReference type="SUPFAM" id="SSF53633">
    <property type="entry name" value="Carbamate kinase-like"/>
    <property type="match status" value="1"/>
</dbReference>
<organism evidence="11">
    <name type="scientific">Moorella thermoacetica Y72</name>
    <dbReference type="NCBI Taxonomy" id="1325331"/>
    <lineage>
        <taxon>Bacteria</taxon>
        <taxon>Bacillati</taxon>
        <taxon>Bacillota</taxon>
        <taxon>Clostridia</taxon>
        <taxon>Neomoorellales</taxon>
        <taxon>Neomoorellaceae</taxon>
        <taxon>Neomoorella</taxon>
    </lineage>
</organism>
<feature type="domain" description="Aspartate/glutamate/uridylate kinase" evidence="10">
    <location>
        <begin position="26"/>
        <end position="273"/>
    </location>
</feature>
<comment type="catalytic activity">
    <reaction evidence="8 9">
        <text>N-acetyl-L-glutamate + ATP = N-acetyl-L-glutamyl 5-phosphate + ADP</text>
        <dbReference type="Rhea" id="RHEA:14629"/>
        <dbReference type="ChEBI" id="CHEBI:30616"/>
        <dbReference type="ChEBI" id="CHEBI:44337"/>
        <dbReference type="ChEBI" id="CHEBI:57936"/>
        <dbReference type="ChEBI" id="CHEBI:456216"/>
        <dbReference type="EC" id="2.7.2.8"/>
    </reaction>
</comment>
<dbReference type="InterPro" id="IPR001048">
    <property type="entry name" value="Asp/Glu/Uridylate_kinase"/>
</dbReference>
<dbReference type="PANTHER" id="PTHR23342:SF0">
    <property type="entry name" value="N-ACETYLGLUTAMATE SYNTHASE, MITOCHONDRIAL"/>
    <property type="match status" value="1"/>
</dbReference>
<feature type="site" description="Transition state stabilizer" evidence="9">
    <location>
        <position position="254"/>
    </location>
</feature>
<dbReference type="Proteomes" id="UP000063718">
    <property type="component" value="Unassembled WGS sequence"/>
</dbReference>
<dbReference type="GO" id="GO:0042450">
    <property type="term" value="P:L-arginine biosynthetic process via ornithine"/>
    <property type="evidence" value="ECO:0007669"/>
    <property type="project" value="UniProtKB-UniRule"/>
</dbReference>
<keyword evidence="9" id="KW-0963">Cytoplasm</keyword>
<dbReference type="InterPro" id="IPR001057">
    <property type="entry name" value="Glu/AcGlu_kinase"/>
</dbReference>